<evidence type="ECO:0000256" key="2">
    <source>
        <dbReference type="ARBA" id="ARBA00022729"/>
    </source>
</evidence>
<organism evidence="3 4">
    <name type="scientific">Pseudomonas syringae pv. philadelphi</name>
    <dbReference type="NCBI Taxonomy" id="251706"/>
    <lineage>
        <taxon>Bacteria</taxon>
        <taxon>Pseudomonadati</taxon>
        <taxon>Pseudomonadota</taxon>
        <taxon>Gammaproteobacteria</taxon>
        <taxon>Pseudomonadales</taxon>
        <taxon>Pseudomonadaceae</taxon>
        <taxon>Pseudomonas</taxon>
    </lineage>
</organism>
<dbReference type="PROSITE" id="PS51257">
    <property type="entry name" value="PROKAR_LIPOPROTEIN"/>
    <property type="match status" value="1"/>
</dbReference>
<reference evidence="3 4" key="1">
    <citation type="submission" date="2018-08" db="EMBL/GenBank/DDBJ databases">
        <title>Recombination of ecologically and evolutionarily significant loci maintains genetic cohesion in the Pseudomonas syringae species complex.</title>
        <authorList>
            <person name="Dillon M."/>
            <person name="Thakur S."/>
            <person name="Almeida R.N.D."/>
            <person name="Weir B.S."/>
            <person name="Guttman D.S."/>
        </authorList>
    </citation>
    <scope>NUCLEOTIDE SEQUENCE [LARGE SCALE GENOMIC DNA]</scope>
    <source>
        <strain evidence="3 4">ICMP 8902</strain>
    </source>
</reference>
<evidence type="ECO:0000313" key="3">
    <source>
        <dbReference type="EMBL" id="RMO97990.1"/>
    </source>
</evidence>
<dbReference type="EMBL" id="RBQB01000011">
    <property type="protein sequence ID" value="RMO97990.1"/>
    <property type="molecule type" value="Genomic_DNA"/>
</dbReference>
<dbReference type="Pfam" id="PF04333">
    <property type="entry name" value="MlaA"/>
    <property type="match status" value="1"/>
</dbReference>
<comment type="similarity">
    <text evidence="1">Belongs to the MlaA family.</text>
</comment>
<keyword evidence="2" id="KW-0732">Signal</keyword>
<dbReference type="InterPro" id="IPR007428">
    <property type="entry name" value="MlaA"/>
</dbReference>
<evidence type="ECO:0008006" key="5">
    <source>
        <dbReference type="Google" id="ProtNLM"/>
    </source>
</evidence>
<name>A0A3M3ZTM1_9PSED</name>
<evidence type="ECO:0000313" key="4">
    <source>
        <dbReference type="Proteomes" id="UP000279372"/>
    </source>
</evidence>
<sequence length="260" mass="28041">MLATNRRSPYTFKILGLCGCLATLSGCSQTTKQPDCSNVTYEVNDPVESLNRKVFAFNRVADDYAIKPVARGYAKLPQPVQDGVHNFVSNFAEPNVLVNDVLQGNGIRAMTTLSRFTINTILGIGGIFDTAGRMGLARHDADFGQTFGVWGVGNGATLEWPLLGSANSRDSVGRVLDLAFSPFGSGNSDTVDTLDTAQNVVGIVDRRAAALPLTNTLENEPDYYSALRDNVGQRRAYFVAEGRSGKPTPDELYKSCGFAE</sequence>
<dbReference type="GO" id="GO:0120010">
    <property type="term" value="P:intermembrane phospholipid transfer"/>
    <property type="evidence" value="ECO:0007669"/>
    <property type="project" value="TreeGrafter"/>
</dbReference>
<accession>A0A3M3ZTM1</accession>
<dbReference type="Proteomes" id="UP000279372">
    <property type="component" value="Unassembled WGS sequence"/>
</dbReference>
<evidence type="ECO:0000256" key="1">
    <source>
        <dbReference type="ARBA" id="ARBA00010634"/>
    </source>
</evidence>
<dbReference type="GO" id="GO:0016020">
    <property type="term" value="C:membrane"/>
    <property type="evidence" value="ECO:0007669"/>
    <property type="project" value="InterPro"/>
</dbReference>
<gene>
    <name evidence="3" type="ORF">ALQ33_00288</name>
</gene>
<dbReference type="AlphaFoldDB" id="A0A3M3ZTM1"/>
<proteinExistence type="inferred from homology"/>
<dbReference type="PRINTS" id="PR01805">
    <property type="entry name" value="VACJLIPOPROT"/>
</dbReference>
<dbReference type="PANTHER" id="PTHR30035">
    <property type="entry name" value="LIPOPROTEIN VACJ-RELATED"/>
    <property type="match status" value="1"/>
</dbReference>
<protein>
    <recommendedName>
        <fullName evidence="5">Lipoprotein</fullName>
    </recommendedName>
</protein>
<dbReference type="PANTHER" id="PTHR30035:SF3">
    <property type="entry name" value="INTERMEMBRANE PHOSPHOLIPID TRANSPORT SYSTEM LIPOPROTEIN MLAA"/>
    <property type="match status" value="1"/>
</dbReference>
<comment type="caution">
    <text evidence="3">The sequence shown here is derived from an EMBL/GenBank/DDBJ whole genome shotgun (WGS) entry which is preliminary data.</text>
</comment>